<dbReference type="EMBL" id="JBHSCL010000002">
    <property type="protein sequence ID" value="MFC4218799.1"/>
    <property type="molecule type" value="Genomic_DNA"/>
</dbReference>
<protein>
    <recommendedName>
        <fullName evidence="4">DUF4231 domain-containing protein</fullName>
    </recommendedName>
</protein>
<keyword evidence="1" id="KW-0812">Transmembrane</keyword>
<feature type="transmembrane region" description="Helical" evidence="1">
    <location>
        <begin position="28"/>
        <end position="46"/>
    </location>
</feature>
<keyword evidence="1" id="KW-1133">Transmembrane helix</keyword>
<evidence type="ECO:0008006" key="4">
    <source>
        <dbReference type="Google" id="ProtNLM"/>
    </source>
</evidence>
<evidence type="ECO:0000256" key="1">
    <source>
        <dbReference type="SAM" id="Phobius"/>
    </source>
</evidence>
<dbReference type="Proteomes" id="UP001595841">
    <property type="component" value="Unassembled WGS sequence"/>
</dbReference>
<reference evidence="3" key="1">
    <citation type="journal article" date="2019" name="Int. J. Syst. Evol. Microbiol.">
        <title>The Global Catalogue of Microorganisms (GCM) 10K type strain sequencing project: providing services to taxonomists for standard genome sequencing and annotation.</title>
        <authorList>
            <consortium name="The Broad Institute Genomics Platform"/>
            <consortium name="The Broad Institute Genome Sequencing Center for Infectious Disease"/>
            <person name="Wu L."/>
            <person name="Ma J."/>
        </authorList>
    </citation>
    <scope>NUCLEOTIDE SEQUENCE [LARGE SCALE GENOMIC DNA]</scope>
    <source>
        <strain evidence="3">CGMCC 1.15774</strain>
    </source>
</reference>
<gene>
    <name evidence="2" type="ORF">ACFOWS_01560</name>
</gene>
<name>A0ABV8PH15_9FLAO</name>
<sequence length="154" mass="17896">MASREELQKKLLEIQETQNERQEKYYSWLKTIITISVGLFGIIVSFKSDDQTSQLRSIFFIISISTLGLGILFGLTSLYSEVHLLDRSRKKLIEQTHKLIDGNADSIEFEFIKPSIFYKISYRLCYMFYIISLISLIGYAIIDDINNVCLNNFN</sequence>
<accession>A0ABV8PH15</accession>
<feature type="transmembrane region" description="Helical" evidence="1">
    <location>
        <begin position="124"/>
        <end position="142"/>
    </location>
</feature>
<evidence type="ECO:0000313" key="3">
    <source>
        <dbReference type="Proteomes" id="UP001595841"/>
    </source>
</evidence>
<keyword evidence="3" id="KW-1185">Reference proteome</keyword>
<organism evidence="2 3">
    <name type="scientific">Flagellimonas marina</name>
    <dbReference type="NCBI Taxonomy" id="1775168"/>
    <lineage>
        <taxon>Bacteria</taxon>
        <taxon>Pseudomonadati</taxon>
        <taxon>Bacteroidota</taxon>
        <taxon>Flavobacteriia</taxon>
        <taxon>Flavobacteriales</taxon>
        <taxon>Flavobacteriaceae</taxon>
        <taxon>Flagellimonas</taxon>
    </lineage>
</organism>
<comment type="caution">
    <text evidence="2">The sequence shown here is derived from an EMBL/GenBank/DDBJ whole genome shotgun (WGS) entry which is preliminary data.</text>
</comment>
<keyword evidence="1" id="KW-0472">Membrane</keyword>
<proteinExistence type="predicted"/>
<dbReference type="RefSeq" id="WP_379762168.1">
    <property type="nucleotide sequence ID" value="NZ_JBHSCL010000002.1"/>
</dbReference>
<feature type="transmembrane region" description="Helical" evidence="1">
    <location>
        <begin position="58"/>
        <end position="80"/>
    </location>
</feature>
<evidence type="ECO:0000313" key="2">
    <source>
        <dbReference type="EMBL" id="MFC4218799.1"/>
    </source>
</evidence>